<feature type="transmembrane region" description="Helical" evidence="1">
    <location>
        <begin position="121"/>
        <end position="144"/>
    </location>
</feature>
<sequence length="207" mass="22750">MNESTNDLWVTTWNYNEVQYSSLIARNIDISVDGSYAWTIGIPSSQLSKSAKYVLRFKKPGTVYKAATVELSSPAFLILAGEAAAPSSAHSSSSSNLICLINITFPIIIPIIIPVTFTFTFIVPIPITILFSISIPITINNLYISANSNVFIPHQHHRLVLSLTGRQNRHRCGHCSHRRCASESVLLALLLLPPPPVSSEAAHTRQQ</sequence>
<dbReference type="AlphaFoldDB" id="A0A5N5DKI7"/>
<keyword evidence="1" id="KW-0472">Membrane</keyword>
<dbReference type="Proteomes" id="UP000325902">
    <property type="component" value="Unassembled WGS sequence"/>
</dbReference>
<gene>
    <name evidence="2" type="ORF">DBV05_g3035</name>
</gene>
<keyword evidence="1" id="KW-1133">Transmembrane helix</keyword>
<keyword evidence="3" id="KW-1185">Reference proteome</keyword>
<organism evidence="2 3">
    <name type="scientific">Lasiodiplodia theobromae</name>
    <dbReference type="NCBI Taxonomy" id="45133"/>
    <lineage>
        <taxon>Eukaryota</taxon>
        <taxon>Fungi</taxon>
        <taxon>Dikarya</taxon>
        <taxon>Ascomycota</taxon>
        <taxon>Pezizomycotina</taxon>
        <taxon>Dothideomycetes</taxon>
        <taxon>Dothideomycetes incertae sedis</taxon>
        <taxon>Botryosphaeriales</taxon>
        <taxon>Botryosphaeriaceae</taxon>
        <taxon>Lasiodiplodia</taxon>
    </lineage>
</organism>
<evidence type="ECO:0000313" key="2">
    <source>
        <dbReference type="EMBL" id="KAB2578419.1"/>
    </source>
</evidence>
<feature type="transmembrane region" description="Helical" evidence="1">
    <location>
        <begin position="97"/>
        <end position="115"/>
    </location>
</feature>
<accession>A0A5N5DKI7</accession>
<evidence type="ECO:0000256" key="1">
    <source>
        <dbReference type="SAM" id="Phobius"/>
    </source>
</evidence>
<dbReference type="OrthoDB" id="3689214at2759"/>
<proteinExistence type="predicted"/>
<name>A0A5N5DKI7_9PEZI</name>
<evidence type="ECO:0000313" key="3">
    <source>
        <dbReference type="Proteomes" id="UP000325902"/>
    </source>
</evidence>
<keyword evidence="1" id="KW-0812">Transmembrane</keyword>
<protein>
    <submittedName>
        <fullName evidence="2">Uncharacterized protein</fullName>
    </submittedName>
</protein>
<reference evidence="2 3" key="1">
    <citation type="journal article" date="2019" name="Sci. Rep.">
        <title>A multi-omics analysis of the grapevine pathogen Lasiodiplodia theobromae reveals that temperature affects the expression of virulence- and pathogenicity-related genes.</title>
        <authorList>
            <person name="Felix C."/>
            <person name="Meneses R."/>
            <person name="Goncalves M.F.M."/>
            <person name="Tilleman L."/>
            <person name="Duarte A.S."/>
            <person name="Jorrin-Novo J.V."/>
            <person name="Van de Peer Y."/>
            <person name="Deforce D."/>
            <person name="Van Nieuwerburgh F."/>
            <person name="Esteves A.C."/>
            <person name="Alves A."/>
        </authorList>
    </citation>
    <scope>NUCLEOTIDE SEQUENCE [LARGE SCALE GENOMIC DNA]</scope>
    <source>
        <strain evidence="2 3">LA-SOL3</strain>
    </source>
</reference>
<comment type="caution">
    <text evidence="2">The sequence shown here is derived from an EMBL/GenBank/DDBJ whole genome shotgun (WGS) entry which is preliminary data.</text>
</comment>
<dbReference type="EMBL" id="VCHE01000012">
    <property type="protein sequence ID" value="KAB2578419.1"/>
    <property type="molecule type" value="Genomic_DNA"/>
</dbReference>